<dbReference type="Proteomes" id="UP000290172">
    <property type="component" value="Unassembled WGS sequence"/>
</dbReference>
<evidence type="ECO:0000313" key="2">
    <source>
        <dbReference type="EMBL" id="RXJ69575.1"/>
    </source>
</evidence>
<protein>
    <submittedName>
        <fullName evidence="2">Uncharacterized protein</fullName>
    </submittedName>
</protein>
<dbReference type="AlphaFoldDB" id="A0A4Q0YH31"/>
<gene>
    <name evidence="2" type="ORF">CRV08_02400</name>
</gene>
<name>A0A4Q0YH31_9BACT</name>
<comment type="caution">
    <text evidence="2">The sequence shown here is derived from an EMBL/GenBank/DDBJ whole genome shotgun (WGS) entry which is preliminary data.</text>
</comment>
<sequence length="146" mass="18509">MSVDFEKLKKLRDTNFAKHKKKKREYYLKSKEKNSDTKYKNYKEIDYSQELNNENFAANIKLIAKKQKAHVDDRKEQILLKIEEYKEKKQNYYKTNRNKRLEYDKNYREKRKEELKEYRKEYYRKNKEKILEKQKEKRREKYNNEK</sequence>
<organism evidence="2 3">
    <name type="scientific">Halarcobacter ebronensis</name>
    <dbReference type="NCBI Taxonomy" id="1462615"/>
    <lineage>
        <taxon>Bacteria</taxon>
        <taxon>Pseudomonadati</taxon>
        <taxon>Campylobacterota</taxon>
        <taxon>Epsilonproteobacteria</taxon>
        <taxon>Campylobacterales</taxon>
        <taxon>Arcobacteraceae</taxon>
        <taxon>Halarcobacter</taxon>
    </lineage>
</organism>
<dbReference type="EMBL" id="PDKJ01000002">
    <property type="protein sequence ID" value="RXJ69575.1"/>
    <property type="molecule type" value="Genomic_DNA"/>
</dbReference>
<reference evidence="2 3" key="1">
    <citation type="submission" date="2017-10" db="EMBL/GenBank/DDBJ databases">
        <title>Genomics of the genus Arcobacter.</title>
        <authorList>
            <person name="Perez-Cataluna A."/>
            <person name="Figueras M.J."/>
        </authorList>
    </citation>
    <scope>NUCLEOTIDE SEQUENCE [LARGE SCALE GENOMIC DNA]</scope>
    <source>
        <strain evidence="2 3">CECT 8993</strain>
    </source>
</reference>
<evidence type="ECO:0000313" key="3">
    <source>
        <dbReference type="Proteomes" id="UP000290172"/>
    </source>
</evidence>
<dbReference type="RefSeq" id="WP_128978701.1">
    <property type="nucleotide sequence ID" value="NZ_PDKJ01000002.1"/>
</dbReference>
<feature type="coiled-coil region" evidence="1">
    <location>
        <begin position="68"/>
        <end position="145"/>
    </location>
</feature>
<accession>A0A4Q0YH31</accession>
<keyword evidence="1" id="KW-0175">Coiled coil</keyword>
<evidence type="ECO:0000256" key="1">
    <source>
        <dbReference type="SAM" id="Coils"/>
    </source>
</evidence>
<proteinExistence type="predicted"/>